<evidence type="ECO:0000313" key="3">
    <source>
        <dbReference type="Proteomes" id="UP000649573"/>
    </source>
</evidence>
<feature type="domain" description="DUF5753" evidence="1">
    <location>
        <begin position="1"/>
        <end position="110"/>
    </location>
</feature>
<accession>A0ABQ2UHX2</accession>
<gene>
    <name evidence="2" type="ORF">GCM10010178_29770</name>
</gene>
<keyword evidence="3" id="KW-1185">Reference proteome</keyword>
<dbReference type="Proteomes" id="UP000649573">
    <property type="component" value="Unassembled WGS sequence"/>
</dbReference>
<protein>
    <recommendedName>
        <fullName evidence="1">DUF5753 domain-containing protein</fullName>
    </recommendedName>
</protein>
<name>A0ABQ2UHX2_9PSEU</name>
<evidence type="ECO:0000313" key="2">
    <source>
        <dbReference type="EMBL" id="GGU35606.1"/>
    </source>
</evidence>
<comment type="caution">
    <text evidence="2">The sequence shown here is derived from an EMBL/GenBank/DDBJ whole genome shotgun (WGS) entry which is preliminary data.</text>
</comment>
<dbReference type="EMBL" id="BMRE01000010">
    <property type="protein sequence ID" value="GGU35606.1"/>
    <property type="molecule type" value="Genomic_DNA"/>
</dbReference>
<proteinExistence type="predicted"/>
<dbReference type="InterPro" id="IPR043917">
    <property type="entry name" value="DUF5753"/>
</dbReference>
<dbReference type="Pfam" id="PF19054">
    <property type="entry name" value="DUF5753"/>
    <property type="match status" value="1"/>
</dbReference>
<evidence type="ECO:0000259" key="1">
    <source>
        <dbReference type="Pfam" id="PF19054"/>
    </source>
</evidence>
<reference evidence="3" key="1">
    <citation type="journal article" date="2019" name="Int. J. Syst. Evol. Microbiol.">
        <title>The Global Catalogue of Microorganisms (GCM) 10K type strain sequencing project: providing services to taxonomists for standard genome sequencing and annotation.</title>
        <authorList>
            <consortium name="The Broad Institute Genomics Platform"/>
            <consortium name="The Broad Institute Genome Sequencing Center for Infectious Disease"/>
            <person name="Wu L."/>
            <person name="Ma J."/>
        </authorList>
    </citation>
    <scope>NUCLEOTIDE SEQUENCE [LARGE SCALE GENOMIC DNA]</scope>
    <source>
        <strain evidence="3">JCM 3296</strain>
    </source>
</reference>
<sequence length="112" mass="12261">MAKTLVCWQACVVPDFLQTPAYARSAIIASCNEPAAELDERAKAQLETQQALRRPGVQCTYFIHELALRLPVGGHDVHVEQVHHLLRMAVRSGITIRIVPAAIGAHAGRSRS</sequence>
<organism evidence="2 3">
    <name type="scientific">Lentzea flava</name>
    <dbReference type="NCBI Taxonomy" id="103732"/>
    <lineage>
        <taxon>Bacteria</taxon>
        <taxon>Bacillati</taxon>
        <taxon>Actinomycetota</taxon>
        <taxon>Actinomycetes</taxon>
        <taxon>Pseudonocardiales</taxon>
        <taxon>Pseudonocardiaceae</taxon>
        <taxon>Lentzea</taxon>
    </lineage>
</organism>